<dbReference type="AlphaFoldDB" id="X1W2E8"/>
<sequence length="32" mass="3909">VWAEMQVWADDYYAEAERKMKQTDVIRLGRHI</sequence>
<gene>
    <name evidence="1" type="ORF">S12H4_61918</name>
</gene>
<name>X1W2E8_9ZZZZ</name>
<dbReference type="EMBL" id="BARW01041288">
    <property type="protein sequence ID" value="GAJ23580.1"/>
    <property type="molecule type" value="Genomic_DNA"/>
</dbReference>
<accession>X1W2E8</accession>
<proteinExistence type="predicted"/>
<feature type="non-terminal residue" evidence="1">
    <location>
        <position position="1"/>
    </location>
</feature>
<evidence type="ECO:0000313" key="1">
    <source>
        <dbReference type="EMBL" id="GAJ23580.1"/>
    </source>
</evidence>
<comment type="caution">
    <text evidence="1">The sequence shown here is derived from an EMBL/GenBank/DDBJ whole genome shotgun (WGS) entry which is preliminary data.</text>
</comment>
<reference evidence="1" key="1">
    <citation type="journal article" date="2014" name="Front. Microbiol.">
        <title>High frequency of phylogenetically diverse reductive dehalogenase-homologous genes in deep subseafloor sedimentary metagenomes.</title>
        <authorList>
            <person name="Kawai M."/>
            <person name="Futagami T."/>
            <person name="Toyoda A."/>
            <person name="Takaki Y."/>
            <person name="Nishi S."/>
            <person name="Hori S."/>
            <person name="Arai W."/>
            <person name="Tsubouchi T."/>
            <person name="Morono Y."/>
            <person name="Uchiyama I."/>
            <person name="Ito T."/>
            <person name="Fujiyama A."/>
            <person name="Inagaki F."/>
            <person name="Takami H."/>
        </authorList>
    </citation>
    <scope>NUCLEOTIDE SEQUENCE</scope>
    <source>
        <strain evidence="1">Expedition CK06-06</strain>
    </source>
</reference>
<protein>
    <submittedName>
        <fullName evidence="1">Uncharacterized protein</fullName>
    </submittedName>
</protein>
<organism evidence="1">
    <name type="scientific">marine sediment metagenome</name>
    <dbReference type="NCBI Taxonomy" id="412755"/>
    <lineage>
        <taxon>unclassified sequences</taxon>
        <taxon>metagenomes</taxon>
        <taxon>ecological metagenomes</taxon>
    </lineage>
</organism>